<sequence length="370" mass="41103">MAEQKSIFRFLELVPLQRLMVNNGSLWSKTAGTASNADICRLSCTMISSRMRTLVHVDALCCTPANEVTDDYDWPCLAYKTSGTNSGLCRSLLKTLLAIHSVQSKSHLSTHSLLLKSEIHVSLENFATRTQFSKLHQPFTRDDGLSESRGCLTESLVKWRNWGSARPHHELPVYIDERNPPYRPARLRSFVLGFLYFGTCLTQPPRVPVELVLIQDEVQSLPSAIRSRSCVGPAYTNATVFTDTYTVTCDVDHLAVQSATRNQFTLNFVLVSVQQGGVYGKQQEFDGLLILEYSAVSSLSVASLVGLPSSNFQFKPPQIKDPKTSNILVAAGNGPFVYYLSSAKPVQIAVPHRTRQLIIVLAFFILIALF</sequence>
<gene>
    <name evidence="1" type="ORF">PROFUN_03601</name>
</gene>
<dbReference type="Proteomes" id="UP000241769">
    <property type="component" value="Unassembled WGS sequence"/>
</dbReference>
<evidence type="ECO:0000313" key="1">
    <source>
        <dbReference type="EMBL" id="PRP74679.1"/>
    </source>
</evidence>
<proteinExistence type="predicted"/>
<organism evidence="1 2">
    <name type="scientific">Planoprotostelium fungivorum</name>
    <dbReference type="NCBI Taxonomy" id="1890364"/>
    <lineage>
        <taxon>Eukaryota</taxon>
        <taxon>Amoebozoa</taxon>
        <taxon>Evosea</taxon>
        <taxon>Variosea</taxon>
        <taxon>Cavosteliida</taxon>
        <taxon>Cavosteliaceae</taxon>
        <taxon>Planoprotostelium</taxon>
    </lineage>
</organism>
<dbReference type="EMBL" id="MDYQ01000448">
    <property type="protein sequence ID" value="PRP74679.1"/>
    <property type="molecule type" value="Genomic_DNA"/>
</dbReference>
<comment type="caution">
    <text evidence="1">The sequence shown here is derived from an EMBL/GenBank/DDBJ whole genome shotgun (WGS) entry which is preliminary data.</text>
</comment>
<name>A0A2P6MSJ6_9EUKA</name>
<keyword evidence="2" id="KW-1185">Reference proteome</keyword>
<reference evidence="1 2" key="1">
    <citation type="journal article" date="2018" name="Genome Biol. Evol.">
        <title>Multiple Roots of Fruiting Body Formation in Amoebozoa.</title>
        <authorList>
            <person name="Hillmann F."/>
            <person name="Forbes G."/>
            <person name="Novohradska S."/>
            <person name="Ferling I."/>
            <person name="Riege K."/>
            <person name="Groth M."/>
            <person name="Westermann M."/>
            <person name="Marz M."/>
            <person name="Spaller T."/>
            <person name="Winckler T."/>
            <person name="Schaap P."/>
            <person name="Glockner G."/>
        </authorList>
    </citation>
    <scope>NUCLEOTIDE SEQUENCE [LARGE SCALE GENOMIC DNA]</scope>
    <source>
        <strain evidence="1 2">Jena</strain>
    </source>
</reference>
<dbReference type="AlphaFoldDB" id="A0A2P6MSJ6"/>
<accession>A0A2P6MSJ6</accession>
<dbReference type="InParanoid" id="A0A2P6MSJ6"/>
<evidence type="ECO:0000313" key="2">
    <source>
        <dbReference type="Proteomes" id="UP000241769"/>
    </source>
</evidence>
<protein>
    <submittedName>
        <fullName evidence="1">Uncharacterized protein</fullName>
    </submittedName>
</protein>